<gene>
    <name evidence="3" type="ORF">L873DRAFT_1715666</name>
</gene>
<evidence type="ECO:0000313" key="4">
    <source>
        <dbReference type="Proteomes" id="UP000276215"/>
    </source>
</evidence>
<feature type="region of interest" description="Disordered" evidence="1">
    <location>
        <begin position="1"/>
        <end position="143"/>
    </location>
</feature>
<dbReference type="InterPro" id="IPR029071">
    <property type="entry name" value="Ubiquitin-like_domsf"/>
</dbReference>
<feature type="domain" description="UBX" evidence="2">
    <location>
        <begin position="140"/>
        <end position="222"/>
    </location>
</feature>
<dbReference type="InterPro" id="IPR001012">
    <property type="entry name" value="UBX_dom"/>
</dbReference>
<dbReference type="OrthoDB" id="2445133at2759"/>
<dbReference type="Pfam" id="PF00789">
    <property type="entry name" value="UBX"/>
    <property type="match status" value="1"/>
</dbReference>
<evidence type="ECO:0000256" key="1">
    <source>
        <dbReference type="SAM" id="MobiDB-lite"/>
    </source>
</evidence>
<feature type="compositionally biased region" description="Basic and acidic residues" evidence="1">
    <location>
        <begin position="88"/>
        <end position="112"/>
    </location>
</feature>
<dbReference type="PANTHER" id="PTHR46424">
    <property type="entry name" value="UBX DOMAIN-CONTAINING PROTEIN 4"/>
    <property type="match status" value="1"/>
</dbReference>
<dbReference type="Gene3D" id="3.10.20.90">
    <property type="entry name" value="Phosphatidylinositol 3-kinase Catalytic Subunit, Chain A, domain 1"/>
    <property type="match status" value="1"/>
</dbReference>
<protein>
    <recommendedName>
        <fullName evidence="2">UBX domain-containing protein</fullName>
    </recommendedName>
</protein>
<dbReference type="AlphaFoldDB" id="A0A3N4IYT4"/>
<sequence length="351" mass="37737">MKAGDSREDFVRQLKSAFVEPQGEPQAAEAAEAAPPAQPPAPAAQSISRSPASTPAPASVTPSRLPAAASEAPGRAENSSFVQQQRKRQQEASEERQRVLQLLENDKKEREARRKKNVVGDKASSAPIAERGEQKASKSHSSNETAISFRMLDGLSLRAKFPSSATLATEVRKFVDENRTDGDHPYSFLQILAPLPNKQITISEENSALSELGLSPTCTLVLVPASSTPASAYSGGGGSTEGVGIFSRICGLFYSIVTTIFGVGYYPPVHVFVNAELEKSQSLPTASLSSLSDASASSSSGQAPSREVTPNARIRTLYDGRGSDREEADRKYYNGNQVCARYFPREEWRLG</sequence>
<evidence type="ECO:0000259" key="2">
    <source>
        <dbReference type="PROSITE" id="PS50033"/>
    </source>
</evidence>
<dbReference type="GO" id="GO:0005783">
    <property type="term" value="C:endoplasmic reticulum"/>
    <property type="evidence" value="ECO:0007669"/>
    <property type="project" value="TreeGrafter"/>
</dbReference>
<dbReference type="Proteomes" id="UP000276215">
    <property type="component" value="Unassembled WGS sequence"/>
</dbReference>
<feature type="compositionally biased region" description="Low complexity" evidence="1">
    <location>
        <begin position="20"/>
        <end position="35"/>
    </location>
</feature>
<evidence type="ECO:0000313" key="3">
    <source>
        <dbReference type="EMBL" id="RPA91025.1"/>
    </source>
</evidence>
<dbReference type="PROSITE" id="PS50033">
    <property type="entry name" value="UBX"/>
    <property type="match status" value="1"/>
</dbReference>
<dbReference type="SUPFAM" id="SSF54236">
    <property type="entry name" value="Ubiquitin-like"/>
    <property type="match status" value="1"/>
</dbReference>
<dbReference type="EMBL" id="ML120507">
    <property type="protein sequence ID" value="RPA91025.1"/>
    <property type="molecule type" value="Genomic_DNA"/>
</dbReference>
<accession>A0A3N4IYT4</accession>
<reference evidence="3 4" key="1">
    <citation type="journal article" date="2018" name="Nat. Ecol. Evol.">
        <title>Pezizomycetes genomes reveal the molecular basis of ectomycorrhizal truffle lifestyle.</title>
        <authorList>
            <person name="Murat C."/>
            <person name="Payen T."/>
            <person name="Noel B."/>
            <person name="Kuo A."/>
            <person name="Morin E."/>
            <person name="Chen J."/>
            <person name="Kohler A."/>
            <person name="Krizsan K."/>
            <person name="Balestrini R."/>
            <person name="Da Silva C."/>
            <person name="Montanini B."/>
            <person name="Hainaut M."/>
            <person name="Levati E."/>
            <person name="Barry K.W."/>
            <person name="Belfiori B."/>
            <person name="Cichocki N."/>
            <person name="Clum A."/>
            <person name="Dockter R.B."/>
            <person name="Fauchery L."/>
            <person name="Guy J."/>
            <person name="Iotti M."/>
            <person name="Le Tacon F."/>
            <person name="Lindquist E.A."/>
            <person name="Lipzen A."/>
            <person name="Malagnac F."/>
            <person name="Mello A."/>
            <person name="Molinier V."/>
            <person name="Miyauchi S."/>
            <person name="Poulain J."/>
            <person name="Riccioni C."/>
            <person name="Rubini A."/>
            <person name="Sitrit Y."/>
            <person name="Splivallo R."/>
            <person name="Traeger S."/>
            <person name="Wang M."/>
            <person name="Zifcakova L."/>
            <person name="Wipf D."/>
            <person name="Zambonelli A."/>
            <person name="Paolocci F."/>
            <person name="Nowrousian M."/>
            <person name="Ottonello S."/>
            <person name="Baldrian P."/>
            <person name="Spatafora J.W."/>
            <person name="Henrissat B."/>
            <person name="Nagy L.G."/>
            <person name="Aury J.M."/>
            <person name="Wincker P."/>
            <person name="Grigoriev I.V."/>
            <person name="Bonfante P."/>
            <person name="Martin F.M."/>
        </authorList>
    </citation>
    <scope>NUCLEOTIDE SEQUENCE [LARGE SCALE GENOMIC DNA]</scope>
    <source>
        <strain evidence="3 4">120613-1</strain>
    </source>
</reference>
<feature type="compositionally biased region" description="Low complexity" evidence="1">
    <location>
        <begin position="43"/>
        <end position="64"/>
    </location>
</feature>
<proteinExistence type="predicted"/>
<dbReference type="CDD" id="cd01767">
    <property type="entry name" value="UBX"/>
    <property type="match status" value="1"/>
</dbReference>
<dbReference type="GO" id="GO:0036503">
    <property type="term" value="P:ERAD pathway"/>
    <property type="evidence" value="ECO:0007669"/>
    <property type="project" value="TreeGrafter"/>
</dbReference>
<dbReference type="PANTHER" id="PTHR46424:SF1">
    <property type="entry name" value="UBX DOMAIN-CONTAINING PROTEIN 4"/>
    <property type="match status" value="1"/>
</dbReference>
<dbReference type="SMART" id="SM00166">
    <property type="entry name" value="UBX"/>
    <property type="match status" value="1"/>
</dbReference>
<dbReference type="STRING" id="1336337.A0A3N4IYT4"/>
<keyword evidence="4" id="KW-1185">Reference proteome</keyword>
<feature type="compositionally biased region" description="Basic and acidic residues" evidence="1">
    <location>
        <begin position="1"/>
        <end position="12"/>
    </location>
</feature>
<organism evidence="3 4">
    <name type="scientific">Choiromyces venosus 120613-1</name>
    <dbReference type="NCBI Taxonomy" id="1336337"/>
    <lineage>
        <taxon>Eukaryota</taxon>
        <taxon>Fungi</taxon>
        <taxon>Dikarya</taxon>
        <taxon>Ascomycota</taxon>
        <taxon>Pezizomycotina</taxon>
        <taxon>Pezizomycetes</taxon>
        <taxon>Pezizales</taxon>
        <taxon>Tuberaceae</taxon>
        <taxon>Choiromyces</taxon>
    </lineage>
</organism>
<name>A0A3N4IYT4_9PEZI</name>